<evidence type="ECO:0000256" key="1">
    <source>
        <dbReference type="SAM" id="Phobius"/>
    </source>
</evidence>
<dbReference type="Pfam" id="PF01476">
    <property type="entry name" value="LysM"/>
    <property type="match status" value="1"/>
</dbReference>
<dbReference type="RefSeq" id="WP_202776673.1">
    <property type="nucleotide sequence ID" value="NZ_CP065425.1"/>
</dbReference>
<proteinExistence type="predicted"/>
<evidence type="ECO:0000259" key="2">
    <source>
        <dbReference type="PROSITE" id="PS51782"/>
    </source>
</evidence>
<dbReference type="EMBL" id="CP065425">
    <property type="protein sequence ID" value="QQZ07842.1"/>
    <property type="molecule type" value="Genomic_DNA"/>
</dbReference>
<feature type="domain" description="LysM" evidence="2">
    <location>
        <begin position="36"/>
        <end position="87"/>
    </location>
</feature>
<name>A0ABX7DZ80_9BACI</name>
<dbReference type="Proteomes" id="UP000595691">
    <property type="component" value="Chromosome"/>
</dbReference>
<dbReference type="PROSITE" id="PS51782">
    <property type="entry name" value="LYSM"/>
    <property type="match status" value="1"/>
</dbReference>
<evidence type="ECO:0000313" key="4">
    <source>
        <dbReference type="Proteomes" id="UP000595691"/>
    </source>
</evidence>
<organism evidence="3 4">
    <name type="scientific">Heyndrickxia vini</name>
    <dbReference type="NCBI Taxonomy" id="1476025"/>
    <lineage>
        <taxon>Bacteria</taxon>
        <taxon>Bacillati</taxon>
        <taxon>Bacillota</taxon>
        <taxon>Bacilli</taxon>
        <taxon>Bacillales</taxon>
        <taxon>Bacillaceae</taxon>
        <taxon>Heyndrickxia</taxon>
    </lineage>
</organism>
<dbReference type="InterPro" id="IPR036779">
    <property type="entry name" value="LysM_dom_sf"/>
</dbReference>
<reference evidence="3 4" key="1">
    <citation type="submission" date="2020-11" db="EMBL/GenBank/DDBJ databases">
        <title>Taxonomic evaluation of the Bacillus sporothermodurans group of bacteria based on whole genome sequences.</title>
        <authorList>
            <person name="Fiedler G."/>
            <person name="Herbstmann A.-D."/>
            <person name="Doll E."/>
            <person name="Wenning M."/>
            <person name="Brinks E."/>
            <person name="Kabisch J."/>
            <person name="Breitenwieser F."/>
            <person name="Lappann M."/>
            <person name="Boehnlein C."/>
            <person name="Franz C."/>
        </authorList>
    </citation>
    <scope>NUCLEOTIDE SEQUENCE [LARGE SCALE GENOMIC DNA]</scope>
    <source>
        <strain evidence="3 4">JCM 19841</strain>
    </source>
</reference>
<dbReference type="Gene3D" id="3.10.350.10">
    <property type="entry name" value="LysM domain"/>
    <property type="match status" value="1"/>
</dbReference>
<protein>
    <submittedName>
        <fullName evidence="3">LysM peptidoglycan-binding domain-containing protein</fullName>
    </submittedName>
</protein>
<keyword evidence="1" id="KW-1133">Transmembrane helix</keyword>
<feature type="transmembrane region" description="Helical" evidence="1">
    <location>
        <begin position="7"/>
        <end position="26"/>
    </location>
</feature>
<keyword evidence="4" id="KW-1185">Reference proteome</keyword>
<accession>A0ABX7DZ80</accession>
<evidence type="ECO:0000313" key="3">
    <source>
        <dbReference type="EMBL" id="QQZ07842.1"/>
    </source>
</evidence>
<keyword evidence="1" id="KW-0472">Membrane</keyword>
<dbReference type="InterPro" id="IPR018392">
    <property type="entry name" value="LysM"/>
</dbReference>
<dbReference type="SMART" id="SM00257">
    <property type="entry name" value="LysM"/>
    <property type="match status" value="1"/>
</dbReference>
<keyword evidence="1" id="KW-0812">Transmembrane</keyword>
<sequence>MTILWKKYSYVIILIVLSMVIGLYAMNSFIDDKNYQEVIVTKGQSLWEIAHIYSKEHSMNPNEFIEWVTKKNHLTSSNIKAGEKIIIPIKTKKQLDDSNQYALDLE</sequence>
<gene>
    <name evidence="3" type="ORF">I5776_12140</name>
</gene>